<name>A0A0N4UGY1_DRAME</name>
<dbReference type="InterPro" id="IPR044926">
    <property type="entry name" value="RGS_subdomain_2"/>
</dbReference>
<dbReference type="Gene3D" id="1.10.167.10">
    <property type="entry name" value="Regulator of G-protein Signalling 4, domain 2"/>
    <property type="match status" value="1"/>
</dbReference>
<evidence type="ECO:0000313" key="5">
    <source>
        <dbReference type="WBParaSite" id="DME_0000677201-mRNA-1"/>
    </source>
</evidence>
<dbReference type="SUPFAM" id="SSF48097">
    <property type="entry name" value="Regulator of G-protein signaling, RGS"/>
    <property type="match status" value="1"/>
</dbReference>
<dbReference type="InterPro" id="IPR016137">
    <property type="entry name" value="RGS"/>
</dbReference>
<evidence type="ECO:0000313" key="3">
    <source>
        <dbReference type="Proteomes" id="UP000038040"/>
    </source>
</evidence>
<dbReference type="WBParaSite" id="DME_0000677201-mRNA-1">
    <property type="protein sequence ID" value="DME_0000677201-mRNA-1"/>
    <property type="gene ID" value="DME_0000677201"/>
</dbReference>
<evidence type="ECO:0000313" key="4">
    <source>
        <dbReference type="Proteomes" id="UP000274756"/>
    </source>
</evidence>
<dbReference type="InterPro" id="IPR036305">
    <property type="entry name" value="RGS_sf"/>
</dbReference>
<accession>A0A0N4UGY1</accession>
<gene>
    <name evidence="2" type="ORF">DME_LOCUS1386</name>
</gene>
<organism evidence="3 5">
    <name type="scientific">Dracunculus medinensis</name>
    <name type="common">Guinea worm</name>
    <dbReference type="NCBI Taxonomy" id="318479"/>
    <lineage>
        <taxon>Eukaryota</taxon>
        <taxon>Metazoa</taxon>
        <taxon>Ecdysozoa</taxon>
        <taxon>Nematoda</taxon>
        <taxon>Chromadorea</taxon>
        <taxon>Rhabditida</taxon>
        <taxon>Spirurina</taxon>
        <taxon>Dracunculoidea</taxon>
        <taxon>Dracunculidae</taxon>
        <taxon>Dracunculus</taxon>
    </lineage>
</organism>
<dbReference type="EMBL" id="UYYG01000020">
    <property type="protein sequence ID" value="VDN51413.1"/>
    <property type="molecule type" value="Genomic_DNA"/>
</dbReference>
<dbReference type="InterPro" id="IPR024066">
    <property type="entry name" value="RGS_subdom1/3"/>
</dbReference>
<dbReference type="OrthoDB" id="10007451at2759"/>
<dbReference type="AlphaFoldDB" id="A0A0N4UGY1"/>
<evidence type="ECO:0000313" key="2">
    <source>
        <dbReference type="EMBL" id="VDN51413.1"/>
    </source>
</evidence>
<sequence length="77" mass="8925">MADCCCVLWAKNIENILIDGSALEEFKLWIKSEPNQSKDPLDFYFAVKAFKDLVQSEDLKSAEIACRIHRRYIRSSL</sequence>
<dbReference type="PROSITE" id="PS50132">
    <property type="entry name" value="RGS"/>
    <property type="match status" value="1"/>
</dbReference>
<proteinExistence type="predicted"/>
<feature type="domain" description="RGS" evidence="1">
    <location>
        <begin position="12"/>
        <end position="77"/>
    </location>
</feature>
<dbReference type="Proteomes" id="UP000274756">
    <property type="component" value="Unassembled WGS sequence"/>
</dbReference>
<protein>
    <submittedName>
        <fullName evidence="5">RGS domain-containing protein</fullName>
    </submittedName>
</protein>
<evidence type="ECO:0000259" key="1">
    <source>
        <dbReference type="PROSITE" id="PS50132"/>
    </source>
</evidence>
<keyword evidence="4" id="KW-1185">Reference proteome</keyword>
<reference evidence="5" key="1">
    <citation type="submission" date="2017-02" db="UniProtKB">
        <authorList>
            <consortium name="WormBaseParasite"/>
        </authorList>
    </citation>
    <scope>IDENTIFICATION</scope>
</reference>
<dbReference type="Proteomes" id="UP000038040">
    <property type="component" value="Unplaced"/>
</dbReference>
<dbReference type="Gene3D" id="1.10.196.10">
    <property type="match status" value="1"/>
</dbReference>
<reference evidence="2 4" key="2">
    <citation type="submission" date="2018-11" db="EMBL/GenBank/DDBJ databases">
        <authorList>
            <consortium name="Pathogen Informatics"/>
        </authorList>
    </citation>
    <scope>NUCLEOTIDE SEQUENCE [LARGE SCALE GENOMIC DNA]</scope>
</reference>